<gene>
    <name evidence="3" type="ORF">L484_008591</name>
</gene>
<dbReference type="InterPro" id="IPR046848">
    <property type="entry name" value="E_motif"/>
</dbReference>
<sequence length="451" mass="50629">MRFLEKFSCTQFQTKATKLFAFYYHPKTQLHTYLKPPKANQILKRHLNSNCPTKALSLFRELLRKSLPTIDSYSLLFVLKACTQKSSSVEGKQLHALVIKLGFEHVIHLQTSLVNMYSTTCNIVDARKLFDEMPDKNVVCWTTLISAYVDNRKPNTALQLFRQMQMNNVQPDQITVTVALSACADLGALDVGEWIHASIRREKGLNVDLCLKNALINMYAKCGDIEVARRLFDSLRRKDVTTWTSMIVGHALHGQAEEALNLFAKMKETRESPKKKKKKNDGCNGGASSIVPNDVTFIGVLMSCSHAGMVEEGKRQFRSMVEDYGLKPKDSHYGCMVDLFCRAGMLEEAYDFISKMPVRANAVVWRTLLGACSLNGSVELGSKVRQKLLELEPAHVGDSVVLSNIYAAEGMWERKMTVRDQMTKQRRSPGCSSIEVGSGISEFVASDDNHP</sequence>
<dbReference type="eggNOG" id="KOG4197">
    <property type="taxonomic scope" value="Eukaryota"/>
</dbReference>
<name>W9QJC6_9ROSA</name>
<proteinExistence type="predicted"/>
<evidence type="ECO:0000313" key="3">
    <source>
        <dbReference type="EMBL" id="EXB38563.1"/>
    </source>
</evidence>
<dbReference type="GO" id="GO:0003723">
    <property type="term" value="F:RNA binding"/>
    <property type="evidence" value="ECO:0007669"/>
    <property type="project" value="InterPro"/>
</dbReference>
<organism evidence="3 4">
    <name type="scientific">Morus notabilis</name>
    <dbReference type="NCBI Taxonomy" id="981085"/>
    <lineage>
        <taxon>Eukaryota</taxon>
        <taxon>Viridiplantae</taxon>
        <taxon>Streptophyta</taxon>
        <taxon>Embryophyta</taxon>
        <taxon>Tracheophyta</taxon>
        <taxon>Spermatophyta</taxon>
        <taxon>Magnoliopsida</taxon>
        <taxon>eudicotyledons</taxon>
        <taxon>Gunneridae</taxon>
        <taxon>Pentapetalae</taxon>
        <taxon>rosids</taxon>
        <taxon>fabids</taxon>
        <taxon>Rosales</taxon>
        <taxon>Moraceae</taxon>
        <taxon>Moreae</taxon>
        <taxon>Morus</taxon>
    </lineage>
</organism>
<dbReference type="Pfam" id="PF13041">
    <property type="entry name" value="PPR_2"/>
    <property type="match status" value="1"/>
</dbReference>
<feature type="repeat" description="PPR" evidence="2">
    <location>
        <begin position="137"/>
        <end position="171"/>
    </location>
</feature>
<reference evidence="4" key="1">
    <citation type="submission" date="2013-01" db="EMBL/GenBank/DDBJ databases">
        <title>Draft Genome Sequence of a Mulberry Tree, Morus notabilis C.K. Schneid.</title>
        <authorList>
            <person name="He N."/>
            <person name="Zhao S."/>
        </authorList>
    </citation>
    <scope>NUCLEOTIDE SEQUENCE</scope>
</reference>
<dbReference type="NCBIfam" id="TIGR00756">
    <property type="entry name" value="PPR"/>
    <property type="match status" value="4"/>
</dbReference>
<dbReference type="Pfam" id="PF12854">
    <property type="entry name" value="PPR_1"/>
    <property type="match status" value="1"/>
</dbReference>
<feature type="repeat" description="PPR" evidence="2">
    <location>
        <begin position="208"/>
        <end position="238"/>
    </location>
</feature>
<dbReference type="PANTHER" id="PTHR47926">
    <property type="entry name" value="PENTATRICOPEPTIDE REPEAT-CONTAINING PROTEIN"/>
    <property type="match status" value="1"/>
</dbReference>
<dbReference type="SUPFAM" id="SSF48452">
    <property type="entry name" value="TPR-like"/>
    <property type="match status" value="1"/>
</dbReference>
<evidence type="ECO:0000313" key="4">
    <source>
        <dbReference type="Proteomes" id="UP000030645"/>
    </source>
</evidence>
<accession>W9QJC6</accession>
<dbReference type="GO" id="GO:0009451">
    <property type="term" value="P:RNA modification"/>
    <property type="evidence" value="ECO:0007669"/>
    <property type="project" value="InterPro"/>
</dbReference>
<keyword evidence="1" id="KW-0677">Repeat</keyword>
<evidence type="ECO:0000256" key="2">
    <source>
        <dbReference type="PROSITE-ProRule" id="PRU00708"/>
    </source>
</evidence>
<feature type="repeat" description="PPR" evidence="2">
    <location>
        <begin position="239"/>
        <end position="273"/>
    </location>
</feature>
<evidence type="ECO:0008006" key="5">
    <source>
        <dbReference type="Google" id="ProtNLM"/>
    </source>
</evidence>
<evidence type="ECO:0000256" key="1">
    <source>
        <dbReference type="ARBA" id="ARBA00022737"/>
    </source>
</evidence>
<dbReference type="Gene3D" id="1.25.40.10">
    <property type="entry name" value="Tetratricopeptide repeat domain"/>
    <property type="match status" value="3"/>
</dbReference>
<dbReference type="FunFam" id="1.25.40.10:FF:000427">
    <property type="entry name" value="Pentatricopeptide repeat-containing protein chloroplastic"/>
    <property type="match status" value="1"/>
</dbReference>
<dbReference type="Proteomes" id="UP000030645">
    <property type="component" value="Unassembled WGS sequence"/>
</dbReference>
<dbReference type="InterPro" id="IPR011990">
    <property type="entry name" value="TPR-like_helical_dom_sf"/>
</dbReference>
<dbReference type="KEGG" id="mnt:21391952"/>
<protein>
    <recommendedName>
        <fullName evidence="5">Pentatricopeptide repeat-containing protein</fullName>
    </recommendedName>
</protein>
<dbReference type="EMBL" id="KE343698">
    <property type="protein sequence ID" value="EXB38563.1"/>
    <property type="molecule type" value="Genomic_DNA"/>
</dbReference>
<dbReference type="Pfam" id="PF01535">
    <property type="entry name" value="PPR"/>
    <property type="match status" value="3"/>
</dbReference>
<keyword evidence="4" id="KW-1185">Reference proteome</keyword>
<dbReference type="AlphaFoldDB" id="W9QJC6"/>
<dbReference type="OrthoDB" id="736185at2759"/>
<dbReference type="FunFam" id="1.25.40.10:FF:000090">
    <property type="entry name" value="Pentatricopeptide repeat-containing protein, chloroplastic"/>
    <property type="match status" value="1"/>
</dbReference>
<dbReference type="PANTHER" id="PTHR47926:SF347">
    <property type="entry name" value="PENTATRICOPEPTIDE REPEAT-CONTAINING PROTEIN"/>
    <property type="match status" value="1"/>
</dbReference>
<dbReference type="InterPro" id="IPR046960">
    <property type="entry name" value="PPR_At4g14850-like_plant"/>
</dbReference>
<dbReference type="InterPro" id="IPR002885">
    <property type="entry name" value="PPR_rpt"/>
</dbReference>
<dbReference type="Pfam" id="PF20431">
    <property type="entry name" value="E_motif"/>
    <property type="match status" value="1"/>
</dbReference>
<dbReference type="PROSITE" id="PS51375">
    <property type="entry name" value="PPR"/>
    <property type="match status" value="3"/>
</dbReference>